<evidence type="ECO:0000313" key="1">
    <source>
        <dbReference type="EMBL" id="ADB10055.1"/>
    </source>
</evidence>
<name>D2QB69_BIFDB</name>
<dbReference type="EMBL" id="CP001750">
    <property type="protein sequence ID" value="ADB10055.1"/>
    <property type="molecule type" value="Genomic_DNA"/>
</dbReference>
<dbReference type="eggNOG" id="ENOG5033D35">
    <property type="taxonomic scope" value="Bacteria"/>
</dbReference>
<proteinExistence type="predicted"/>
<dbReference type="AlphaFoldDB" id="D2QB69"/>
<dbReference type="InterPro" id="IPR029052">
    <property type="entry name" value="Metallo-depent_PP-like"/>
</dbReference>
<sequence>MPLSEWLAAQEASPTLVEQTGFDSEHWALAPRQSGYVTDADGKRRRVGLMAREASPEPQAVARLLASAMPAWGPTRPPQSSGGAYCLCLADFQTGKAGEARGGTTELVQRVRSIVEQARQEVAAEKPSEVFIFELGDVCENNANHTSQSQLAANDLSLAEQLEVCARLLLEAVVALAPLVPSLTLVCVRSNHGEERRGGQTVGRGDFGVLVGRVIGLALELAGAEWASRVHVVTQNALETGVGVRVEGVSVAAFHGHYAKSERNIPAWLAQQAGGYGDGAGSCFKRAQVVLHGHFHHLAIEQSRGRLIVGCPSLEAGSAWVERAQGEYGEPGAVVVRINSGHVRGLELLAPTAGMAVGRADPHACKNVY</sequence>
<dbReference type="HOGENOM" id="CLU_749394_0_0_11"/>
<gene>
    <name evidence="1" type="ordered locus">BDP_1453</name>
</gene>
<dbReference type="KEGG" id="bde:BDP_1453"/>
<dbReference type="Proteomes" id="UP000008693">
    <property type="component" value="Chromosome"/>
</dbReference>
<dbReference type="SUPFAM" id="SSF56300">
    <property type="entry name" value="Metallo-dependent phosphatases"/>
    <property type="match status" value="1"/>
</dbReference>
<reference evidence="1 2" key="1">
    <citation type="journal article" date="2009" name="PLoS Genet.">
        <title>The Bifidobacterium dentium Bd1 genome sequence reflects its genetic adaptation to the human oral cavity.</title>
        <authorList>
            <person name="Ventura M."/>
            <person name="Turroni F."/>
            <person name="Zomer A."/>
            <person name="Foroni E."/>
            <person name="Giubellini V."/>
            <person name="Bottacini F."/>
            <person name="Canchaya C."/>
            <person name="Claesson M.J."/>
            <person name="He F."/>
            <person name="Mantzourani M."/>
            <person name="Mulas L."/>
            <person name="Ferrarini A."/>
            <person name="Gao B."/>
            <person name="Delledonne M."/>
            <person name="Henrissat B."/>
            <person name="Coutinho P."/>
            <person name="Oggioni M."/>
            <person name="Gupta R.S."/>
            <person name="Zhang Z."/>
            <person name="Beighton D."/>
            <person name="Fitzgerald G.F."/>
            <person name="O'Toole P.W."/>
            <person name="van Sinderen D."/>
        </authorList>
    </citation>
    <scope>NUCLEOTIDE SEQUENCE [LARGE SCALE GENOMIC DNA]</scope>
    <source>
        <strain evidence="2">ATCC 27534 / DSM 20436 / JCM 1195 / Bd1</strain>
    </source>
</reference>
<dbReference type="Gene3D" id="3.60.21.10">
    <property type="match status" value="1"/>
</dbReference>
<keyword evidence="2" id="KW-1185">Reference proteome</keyword>
<evidence type="ECO:0000313" key="2">
    <source>
        <dbReference type="Proteomes" id="UP000008693"/>
    </source>
</evidence>
<organism evidence="1 2">
    <name type="scientific">Bifidobacterium dentium (strain ATCC 27534 / DSM 20436 / JCM 1195 / Bd1)</name>
    <dbReference type="NCBI Taxonomy" id="401473"/>
    <lineage>
        <taxon>Bacteria</taxon>
        <taxon>Bacillati</taxon>
        <taxon>Actinomycetota</taxon>
        <taxon>Actinomycetes</taxon>
        <taxon>Bifidobacteriales</taxon>
        <taxon>Bifidobacteriaceae</taxon>
        <taxon>Bifidobacterium</taxon>
    </lineage>
</organism>
<protein>
    <submittedName>
        <fullName evidence="1">Bacteriophage protein</fullName>
    </submittedName>
</protein>
<accession>D2QB69</accession>